<dbReference type="Pfam" id="PF18624">
    <property type="entry name" value="CdiI_4"/>
    <property type="match status" value="1"/>
</dbReference>
<reference evidence="2 3" key="1">
    <citation type="submission" date="2016-10" db="EMBL/GenBank/DDBJ databases">
        <authorList>
            <person name="Varghese N."/>
            <person name="Submissions S."/>
        </authorList>
    </citation>
    <scope>NUCLEOTIDE SEQUENCE [LARGE SCALE GENOMIC DNA]</scope>
    <source>
        <strain evidence="2 3">DSM 21619</strain>
    </source>
</reference>
<proteinExistence type="predicted"/>
<dbReference type="Proteomes" id="UP000199735">
    <property type="component" value="Unassembled WGS sequence"/>
</dbReference>
<dbReference type="EMBL" id="FOCD01000002">
    <property type="protein sequence ID" value="SEN48500.1"/>
    <property type="molecule type" value="Genomic_DNA"/>
</dbReference>
<dbReference type="InterPro" id="IPR041256">
    <property type="entry name" value="CdiI_4"/>
</dbReference>
<comment type="caution">
    <text evidence="2">The sequence shown here is derived from an EMBL/GenBank/DDBJ whole genome shotgun (WGS) entry which is preliminary data.</text>
</comment>
<evidence type="ECO:0000313" key="3">
    <source>
        <dbReference type="Proteomes" id="UP000199735"/>
    </source>
</evidence>
<accession>A0AAX2EGU1</accession>
<evidence type="ECO:0000313" key="2">
    <source>
        <dbReference type="EMBL" id="SEN48500.1"/>
    </source>
</evidence>
<gene>
    <name evidence="2" type="ORF">SAMN04489762_2363</name>
</gene>
<organism evidence="2 3">
    <name type="scientific">Terribacillus saccharophilus</name>
    <dbReference type="NCBI Taxonomy" id="361277"/>
    <lineage>
        <taxon>Bacteria</taxon>
        <taxon>Bacillati</taxon>
        <taxon>Bacillota</taxon>
        <taxon>Bacilli</taxon>
        <taxon>Bacillales</taxon>
        <taxon>Bacillaceae</taxon>
        <taxon>Terribacillus</taxon>
    </lineage>
</organism>
<dbReference type="RefSeq" id="WP_093880793.1">
    <property type="nucleotide sequence ID" value="NZ_FOCD01000002.1"/>
</dbReference>
<dbReference type="AlphaFoldDB" id="A0AAX2EGU1"/>
<evidence type="ECO:0000259" key="1">
    <source>
        <dbReference type="Pfam" id="PF18624"/>
    </source>
</evidence>
<protein>
    <recommendedName>
        <fullName evidence="1">CDI immunity protein domain-containing protein</fullName>
    </recommendedName>
</protein>
<name>A0AAX2EGU1_9BACI</name>
<feature type="domain" description="CDI immunity protein" evidence="1">
    <location>
        <begin position="22"/>
        <end position="121"/>
    </location>
</feature>
<sequence length="132" mass="15865">MQNRQDDYQLIIDGFKKSGRTKSFVTAVLARFAVDYDFLKILNGFYNENVLRRDTIGVIYSDEYDEYDEGYFGEDRVLFYFGVDEDWYDILTYDELCEYLQVVCEIYADIHEDKAKEVYEYMDKIKKKYGVM</sequence>
<dbReference type="CDD" id="cd20688">
    <property type="entry name" value="CdiI_Ecoli_Nm-like"/>
    <property type="match status" value="1"/>
</dbReference>